<evidence type="ECO:0000313" key="6">
    <source>
        <dbReference type="Proteomes" id="UP000285326"/>
    </source>
</evidence>
<feature type="domain" description="3CxxC-type" evidence="4">
    <location>
        <begin position="50"/>
        <end position="148"/>
    </location>
</feature>
<reference evidence="5 6" key="1">
    <citation type="journal article" date="2018" name="BMC Genomics">
        <title>Comparative genome analyses reveal sequence features reflecting distinct modes of host-adaptation between dicot and monocot powdery mildew.</title>
        <authorList>
            <person name="Wu Y."/>
            <person name="Ma X."/>
            <person name="Pan Z."/>
            <person name="Kale S.D."/>
            <person name="Song Y."/>
            <person name="King H."/>
            <person name="Zhang Q."/>
            <person name="Presley C."/>
            <person name="Deng X."/>
            <person name="Wei C.I."/>
            <person name="Xiao S."/>
        </authorList>
    </citation>
    <scope>NUCLEOTIDE SEQUENCE [LARGE SCALE GENOMIC DNA]</scope>
    <source>
        <strain evidence="5">UMSG1</strain>
    </source>
</reference>
<dbReference type="Pfam" id="PF13695">
    <property type="entry name" value="Zn_ribbon_3CxxC"/>
    <property type="match status" value="1"/>
</dbReference>
<dbReference type="InterPro" id="IPR027377">
    <property type="entry name" value="ZAR1/RTP1-5-like_Znf-3CxxC"/>
</dbReference>
<comment type="caution">
    <text evidence="5">The sequence shown here is derived from an EMBL/GenBank/DDBJ whole genome shotgun (WGS) entry which is preliminary data.</text>
</comment>
<keyword evidence="2" id="KW-0863">Zinc-finger</keyword>
<protein>
    <recommendedName>
        <fullName evidence="4">3CxxC-type domain-containing protein</fullName>
    </recommendedName>
</protein>
<evidence type="ECO:0000256" key="3">
    <source>
        <dbReference type="ARBA" id="ARBA00022833"/>
    </source>
</evidence>
<evidence type="ECO:0000256" key="2">
    <source>
        <dbReference type="ARBA" id="ARBA00022771"/>
    </source>
</evidence>
<dbReference type="Proteomes" id="UP000285326">
    <property type="component" value="Unassembled WGS sequence"/>
</dbReference>
<evidence type="ECO:0000313" key="5">
    <source>
        <dbReference type="EMBL" id="RKF81077.1"/>
    </source>
</evidence>
<accession>A0A420J2P0</accession>
<keyword evidence="3" id="KW-0862">Zinc</keyword>
<dbReference type="EMBL" id="MCBS01018675">
    <property type="protein sequence ID" value="RKF81077.1"/>
    <property type="molecule type" value="Genomic_DNA"/>
</dbReference>
<dbReference type="SMART" id="SM01328">
    <property type="entry name" value="zf-3CxxC"/>
    <property type="match status" value="1"/>
</dbReference>
<evidence type="ECO:0000256" key="1">
    <source>
        <dbReference type="ARBA" id="ARBA00022723"/>
    </source>
</evidence>
<evidence type="ECO:0000259" key="4">
    <source>
        <dbReference type="SMART" id="SM01328"/>
    </source>
</evidence>
<proteinExistence type="predicted"/>
<gene>
    <name evidence="5" type="ORF">GcM1_186007</name>
</gene>
<dbReference type="AlphaFoldDB" id="A0A420J2P0"/>
<keyword evidence="1" id="KW-0479">Metal-binding</keyword>
<name>A0A420J2P0_9PEZI</name>
<organism evidence="5 6">
    <name type="scientific">Golovinomyces cichoracearum</name>
    <dbReference type="NCBI Taxonomy" id="62708"/>
    <lineage>
        <taxon>Eukaryota</taxon>
        <taxon>Fungi</taxon>
        <taxon>Dikarya</taxon>
        <taxon>Ascomycota</taxon>
        <taxon>Pezizomycotina</taxon>
        <taxon>Leotiomycetes</taxon>
        <taxon>Erysiphales</taxon>
        <taxon>Erysiphaceae</taxon>
        <taxon>Golovinomyces</taxon>
    </lineage>
</organism>
<sequence>MPPRSKKGKYIKFSLYPELHRDVVEMLNGSIRMKFHNEDTDEDCKIAETRVVGTFTCDNPRCTNEWQSGKISTVVRSYPNRSYNAKVFHQRCRRCNKPIRPFLDDTYADRVSYKLKILNNIPVVRRLFLGDKETPPHDSKRCEGCKAGYCEKRGGFLRI</sequence>
<dbReference type="GO" id="GO:0008270">
    <property type="term" value="F:zinc ion binding"/>
    <property type="evidence" value="ECO:0007669"/>
    <property type="project" value="UniProtKB-KW"/>
</dbReference>